<keyword evidence="5" id="KW-0812">Transmembrane</keyword>
<dbReference type="GO" id="GO:0002764">
    <property type="term" value="P:immune response-regulating signaling pathway"/>
    <property type="evidence" value="ECO:0007669"/>
    <property type="project" value="TreeGrafter"/>
</dbReference>
<dbReference type="RefSeq" id="XP_025704769.1">
    <property type="nucleotide sequence ID" value="XM_025848984.1"/>
</dbReference>
<dbReference type="Pfam" id="PF13895">
    <property type="entry name" value="Ig_2"/>
    <property type="match status" value="1"/>
</dbReference>
<dbReference type="SMART" id="SM00409">
    <property type="entry name" value="IG"/>
    <property type="match status" value="4"/>
</dbReference>
<feature type="region of interest" description="Disordered" evidence="4">
    <location>
        <begin position="450"/>
        <end position="584"/>
    </location>
</feature>
<proteinExistence type="predicted"/>
<feature type="compositionally biased region" description="Basic and acidic residues" evidence="4">
    <location>
        <begin position="517"/>
        <end position="528"/>
    </location>
</feature>
<dbReference type="SUPFAM" id="SSF48726">
    <property type="entry name" value="Immunoglobulin"/>
    <property type="match status" value="4"/>
</dbReference>
<dbReference type="InterPro" id="IPR036179">
    <property type="entry name" value="Ig-like_dom_sf"/>
</dbReference>
<dbReference type="Gene3D" id="2.60.40.10">
    <property type="entry name" value="Immunoglobulins"/>
    <property type="match status" value="4"/>
</dbReference>
<dbReference type="PROSITE" id="PS50835">
    <property type="entry name" value="IG_LIKE"/>
    <property type="match status" value="2"/>
</dbReference>
<evidence type="ECO:0000256" key="3">
    <source>
        <dbReference type="ARBA" id="ARBA00023319"/>
    </source>
</evidence>
<name>A0A3Q7MD66_CALUR</name>
<dbReference type="GO" id="GO:0005886">
    <property type="term" value="C:plasma membrane"/>
    <property type="evidence" value="ECO:0007669"/>
    <property type="project" value="UniProtKB-SubCell"/>
</dbReference>
<feature type="compositionally biased region" description="Polar residues" evidence="4">
    <location>
        <begin position="536"/>
        <end position="553"/>
    </location>
</feature>
<keyword evidence="3" id="KW-0393">Immunoglobulin domain</keyword>
<evidence type="ECO:0000256" key="6">
    <source>
        <dbReference type="SAM" id="SignalP"/>
    </source>
</evidence>
<keyword evidence="5" id="KW-0472">Membrane</keyword>
<feature type="domain" description="Ig-like" evidence="7">
    <location>
        <begin position="32"/>
        <end position="119"/>
    </location>
</feature>
<dbReference type="InterPro" id="IPR007110">
    <property type="entry name" value="Ig-like_dom"/>
</dbReference>
<dbReference type="InterPro" id="IPR013783">
    <property type="entry name" value="Ig-like_fold"/>
</dbReference>
<dbReference type="InParanoid" id="A0A3Q7MD66"/>
<feature type="signal peptide" evidence="6">
    <location>
        <begin position="1"/>
        <end position="21"/>
    </location>
</feature>
<dbReference type="FunFam" id="2.60.40.10:FF:000049">
    <property type="entry name" value="Leukocyte immunoglobulin-like receptor subfamily B member 1"/>
    <property type="match status" value="4"/>
</dbReference>
<dbReference type="SMART" id="SM00408">
    <property type="entry name" value="IGc2"/>
    <property type="match status" value="4"/>
</dbReference>
<protein>
    <submittedName>
        <fullName evidence="9">Leukocyte immunoglobulin-like receptor subfamily B member 3 isoform X1</fullName>
    </submittedName>
</protein>
<feature type="transmembrane region" description="Helical" evidence="5">
    <location>
        <begin position="421"/>
        <end position="445"/>
    </location>
</feature>
<dbReference type="InterPro" id="IPR003599">
    <property type="entry name" value="Ig_sub"/>
</dbReference>
<evidence type="ECO:0000313" key="8">
    <source>
        <dbReference type="Proteomes" id="UP000286641"/>
    </source>
</evidence>
<evidence type="ECO:0000256" key="1">
    <source>
        <dbReference type="ARBA" id="ARBA00022729"/>
    </source>
</evidence>
<feature type="domain" description="Ig-like" evidence="7">
    <location>
        <begin position="323"/>
        <end position="406"/>
    </location>
</feature>
<evidence type="ECO:0000256" key="2">
    <source>
        <dbReference type="ARBA" id="ARBA00023157"/>
    </source>
</evidence>
<evidence type="ECO:0000259" key="7">
    <source>
        <dbReference type="PROSITE" id="PS50835"/>
    </source>
</evidence>
<dbReference type="PANTHER" id="PTHR11738">
    <property type="entry name" value="MHC CLASS I NK CELL RECEPTOR"/>
    <property type="match status" value="1"/>
</dbReference>
<dbReference type="InterPro" id="IPR050412">
    <property type="entry name" value="Ig-like_Receptors_ImmuneReg"/>
</dbReference>
<feature type="compositionally biased region" description="Low complexity" evidence="4">
    <location>
        <begin position="471"/>
        <end position="488"/>
    </location>
</feature>
<evidence type="ECO:0000256" key="5">
    <source>
        <dbReference type="SAM" id="Phobius"/>
    </source>
</evidence>
<feature type="compositionally biased region" description="Pro residues" evidence="4">
    <location>
        <begin position="565"/>
        <end position="574"/>
    </location>
</feature>
<keyword evidence="8" id="KW-1185">Reference proteome</keyword>
<keyword evidence="2" id="KW-1015">Disulfide bond</keyword>
<dbReference type="AlphaFoldDB" id="A0A3Q7MD66"/>
<gene>
    <name evidence="9" type="primary">LOC112806620</name>
</gene>
<dbReference type="Pfam" id="PF00047">
    <property type="entry name" value="ig"/>
    <property type="match status" value="2"/>
</dbReference>
<dbReference type="Proteomes" id="UP000286641">
    <property type="component" value="Unplaced"/>
</dbReference>
<sequence>MGGSAGTLTPTALLYLGLCQGLWDQARTGTLPKPSIWADPGPMVTKGSPVTIWCQASLQADVYYLYKESVHGSWPMKTSQDSSNRASVSFASMSSHNSGKYQCAYQRGKSWSQGSDLLTLVVTGVYDAPSFSANPTLVVASGGNVSLSCSSPWPRGSFHLLKEGGADVPQYLELTFRRKRYQAVFLVGPVNTSHGGTYRCYISPESYPYLWSQPSNPLHLQVTGVYREPSLSAQPGPLVQSGDSLSLLCRSETGFDRFALTKDEELRAPQCLDGQPSPNFTLGPVSRSHGGRYRCYCGHKLSSTWSAPSAPLDVLITGMYEKPTLSAQPGPSVSWGENVTLQCRSEVLFDSFHLSKEGSLAPPQVLHLQDTVIPNQVKFTLSPVTSDHEGTYRCYSSHSNSPYLLSQPSDPLELLVSGPHWYLYVLIGVSVAVVLLLGLLGLLLVRQRRRGKGRKPGAADPEPKDRGLQDSSSSAAAAQEESLSALSEKPQGTLPEVPPFAPADAAVQDTQPEEGVELDHRQNTRDEDPQGLTCAQAATSHAPSDVTYAQLNRLTLRRETSASPPSQPGEPPAEPNVYAALALR</sequence>
<dbReference type="InterPro" id="IPR013151">
    <property type="entry name" value="Immunoglobulin_dom"/>
</dbReference>
<evidence type="ECO:0000313" key="9">
    <source>
        <dbReference type="RefSeq" id="XP_025704769.1"/>
    </source>
</evidence>
<reference key="1">
    <citation type="submission" date="2019-01" db="UniProtKB">
        <authorList>
            <consortium name="RefSeq"/>
        </authorList>
    </citation>
    <scope>IDENTIFICATION</scope>
</reference>
<dbReference type="GO" id="GO:0007166">
    <property type="term" value="P:cell surface receptor signaling pathway"/>
    <property type="evidence" value="ECO:0007669"/>
    <property type="project" value="UniProtKB-ARBA"/>
</dbReference>
<dbReference type="PANTHER" id="PTHR11738:SF88">
    <property type="entry name" value="IG-LIKE DOMAIN-CONTAINING PROTEIN"/>
    <property type="match status" value="1"/>
</dbReference>
<accession>A0A3Q7MD66</accession>
<evidence type="ECO:0000256" key="4">
    <source>
        <dbReference type="SAM" id="MobiDB-lite"/>
    </source>
</evidence>
<feature type="chain" id="PRO_5018625021" evidence="6">
    <location>
        <begin position="22"/>
        <end position="584"/>
    </location>
</feature>
<keyword evidence="1 6" id="KW-0732">Signal</keyword>
<reference evidence="9" key="2">
    <citation type="submission" date="2025-08" db="UniProtKB">
        <authorList>
            <consortium name="RefSeq"/>
        </authorList>
    </citation>
    <scope>IDENTIFICATION</scope>
    <source>
        <tissue evidence="9">Blood</tissue>
    </source>
</reference>
<organism evidence="8 9">
    <name type="scientific">Callorhinus ursinus</name>
    <name type="common">Northern fur seal</name>
    <dbReference type="NCBI Taxonomy" id="34884"/>
    <lineage>
        <taxon>Eukaryota</taxon>
        <taxon>Metazoa</taxon>
        <taxon>Chordata</taxon>
        <taxon>Craniata</taxon>
        <taxon>Vertebrata</taxon>
        <taxon>Euteleostomi</taxon>
        <taxon>Mammalia</taxon>
        <taxon>Eutheria</taxon>
        <taxon>Laurasiatheria</taxon>
        <taxon>Carnivora</taxon>
        <taxon>Caniformia</taxon>
        <taxon>Pinnipedia</taxon>
        <taxon>Otariidae</taxon>
        <taxon>Callorhinus</taxon>
    </lineage>
</organism>
<keyword evidence="5" id="KW-1133">Transmembrane helix</keyword>
<dbReference type="InterPro" id="IPR003598">
    <property type="entry name" value="Ig_sub2"/>
</dbReference>